<evidence type="ECO:0000256" key="6">
    <source>
        <dbReference type="SAM" id="Phobius"/>
    </source>
</evidence>
<keyword evidence="4 6" id="KW-0472">Membrane</keyword>
<protein>
    <recommendedName>
        <fullName evidence="7">Cation efflux protein transmembrane domain-containing protein</fullName>
    </recommendedName>
</protein>
<proteinExistence type="predicted"/>
<dbReference type="EMBL" id="BAABAZ010000004">
    <property type="protein sequence ID" value="GAA4283764.1"/>
    <property type="molecule type" value="Genomic_DNA"/>
</dbReference>
<keyword evidence="9" id="KW-1185">Reference proteome</keyword>
<sequence>MVLKGLDGVLELLGGVLLLIVSPAEMSSLLLLLTQHELSEDPQDLVANALTRLADGLTVSATLFGAAYLLVHGLVKVVLVWAVLRNRLWAYPWMIGFLLIFITYQTYQLVLAFSWGLAALTAFDIFIVWLTWHEYRAHRARGVGSSAQPDPETDPGTNTGTTPSTTAAADGAGSTRCSRRAGTPSGPAAGPPRRPGLQDVPPRRPGPAGDHHVDVRRLRRVVLVVALLNFAYFFVEFGIALAAGSVALLADSVDFLEDTSINLLIFMALGWHPSRRALMGKAMALIILVPAAVAGWEALRRFSDPTAPDVVPVVLASLGAVAVNGAGSWLLVRVRHHGGSLSRAAFLSARNDVLVNVAIIVMAIITVWTGSGWPDLILGCFIVVLALHAAYEVWEAAEEERLGAKALAGEDLG</sequence>
<feature type="transmembrane region" description="Helical" evidence="6">
    <location>
        <begin position="12"/>
        <end position="33"/>
    </location>
</feature>
<feature type="transmembrane region" description="Helical" evidence="6">
    <location>
        <begin position="255"/>
        <end position="271"/>
    </location>
</feature>
<evidence type="ECO:0000256" key="2">
    <source>
        <dbReference type="ARBA" id="ARBA00022692"/>
    </source>
</evidence>
<feature type="transmembrane region" description="Helical" evidence="6">
    <location>
        <begin position="88"/>
        <end position="107"/>
    </location>
</feature>
<feature type="transmembrane region" description="Helical" evidence="6">
    <location>
        <begin position="310"/>
        <end position="332"/>
    </location>
</feature>
<evidence type="ECO:0000313" key="8">
    <source>
        <dbReference type="EMBL" id="GAA4283764.1"/>
    </source>
</evidence>
<dbReference type="Proteomes" id="UP001501586">
    <property type="component" value="Unassembled WGS sequence"/>
</dbReference>
<feature type="transmembrane region" description="Helical" evidence="6">
    <location>
        <begin position="353"/>
        <end position="370"/>
    </location>
</feature>
<keyword evidence="2 6" id="KW-0812">Transmembrane</keyword>
<dbReference type="Gene3D" id="1.20.1510.10">
    <property type="entry name" value="Cation efflux protein transmembrane domain"/>
    <property type="match status" value="1"/>
</dbReference>
<feature type="compositionally biased region" description="Low complexity" evidence="5">
    <location>
        <begin position="154"/>
        <end position="188"/>
    </location>
</feature>
<feature type="domain" description="Cation efflux protein transmembrane" evidence="7">
    <location>
        <begin position="222"/>
        <end position="393"/>
    </location>
</feature>
<feature type="transmembrane region" description="Helical" evidence="6">
    <location>
        <begin position="53"/>
        <end position="81"/>
    </location>
</feature>
<dbReference type="SUPFAM" id="SSF161111">
    <property type="entry name" value="Cation efflux protein transmembrane domain-like"/>
    <property type="match status" value="1"/>
</dbReference>
<organism evidence="8 9">
    <name type="scientific">Brevibacterium daeguense</name>
    <dbReference type="NCBI Taxonomy" id="909936"/>
    <lineage>
        <taxon>Bacteria</taxon>
        <taxon>Bacillati</taxon>
        <taxon>Actinomycetota</taxon>
        <taxon>Actinomycetes</taxon>
        <taxon>Micrococcales</taxon>
        <taxon>Brevibacteriaceae</taxon>
        <taxon>Brevibacterium</taxon>
    </lineage>
</organism>
<comment type="subcellular location">
    <subcellularLocation>
        <location evidence="1">Membrane</location>
        <topology evidence="1">Multi-pass membrane protein</topology>
    </subcellularLocation>
</comment>
<gene>
    <name evidence="8" type="ORF">GCM10022261_12950</name>
</gene>
<evidence type="ECO:0000256" key="4">
    <source>
        <dbReference type="ARBA" id="ARBA00023136"/>
    </source>
</evidence>
<dbReference type="InterPro" id="IPR021125">
    <property type="entry name" value="DUF2127"/>
</dbReference>
<dbReference type="Pfam" id="PF09900">
    <property type="entry name" value="DUF2127"/>
    <property type="match status" value="1"/>
</dbReference>
<evidence type="ECO:0000259" key="7">
    <source>
        <dbReference type="Pfam" id="PF01545"/>
    </source>
</evidence>
<feature type="transmembrane region" description="Helical" evidence="6">
    <location>
        <begin position="113"/>
        <end position="132"/>
    </location>
</feature>
<reference evidence="9" key="1">
    <citation type="journal article" date="2019" name="Int. J. Syst. Evol. Microbiol.">
        <title>The Global Catalogue of Microorganisms (GCM) 10K type strain sequencing project: providing services to taxonomists for standard genome sequencing and annotation.</title>
        <authorList>
            <consortium name="The Broad Institute Genomics Platform"/>
            <consortium name="The Broad Institute Genome Sequencing Center for Infectious Disease"/>
            <person name="Wu L."/>
            <person name="Ma J."/>
        </authorList>
    </citation>
    <scope>NUCLEOTIDE SEQUENCE [LARGE SCALE GENOMIC DNA]</scope>
    <source>
        <strain evidence="9">JCM 17458</strain>
    </source>
</reference>
<evidence type="ECO:0000256" key="3">
    <source>
        <dbReference type="ARBA" id="ARBA00022989"/>
    </source>
</evidence>
<feature type="region of interest" description="Disordered" evidence="5">
    <location>
        <begin position="143"/>
        <end position="211"/>
    </location>
</feature>
<comment type="caution">
    <text evidence="8">The sequence shown here is derived from an EMBL/GenBank/DDBJ whole genome shotgun (WGS) entry which is preliminary data.</text>
</comment>
<keyword evidence="3 6" id="KW-1133">Transmembrane helix</keyword>
<feature type="transmembrane region" description="Helical" evidence="6">
    <location>
        <begin position="221"/>
        <end position="249"/>
    </location>
</feature>
<dbReference type="InterPro" id="IPR027469">
    <property type="entry name" value="Cation_efflux_TMD_sf"/>
</dbReference>
<dbReference type="InterPro" id="IPR058533">
    <property type="entry name" value="Cation_efflux_TM"/>
</dbReference>
<name>A0ABP8EIH9_9MICO</name>
<accession>A0ABP8EIH9</accession>
<evidence type="ECO:0000256" key="1">
    <source>
        <dbReference type="ARBA" id="ARBA00004141"/>
    </source>
</evidence>
<evidence type="ECO:0000256" key="5">
    <source>
        <dbReference type="SAM" id="MobiDB-lite"/>
    </source>
</evidence>
<feature type="transmembrane region" description="Helical" evidence="6">
    <location>
        <begin position="278"/>
        <end position="298"/>
    </location>
</feature>
<dbReference type="Pfam" id="PF01545">
    <property type="entry name" value="Cation_efflux"/>
    <property type="match status" value="1"/>
</dbReference>
<evidence type="ECO:0000313" key="9">
    <source>
        <dbReference type="Proteomes" id="UP001501586"/>
    </source>
</evidence>